<dbReference type="EMBL" id="JADLRE010000001">
    <property type="protein sequence ID" value="MBF6223689.1"/>
    <property type="molecule type" value="Genomic_DNA"/>
</dbReference>
<dbReference type="InterPro" id="IPR046373">
    <property type="entry name" value="Acyl-CoA_Oxase/DH_mid-dom_sf"/>
</dbReference>
<evidence type="ECO:0000313" key="2">
    <source>
        <dbReference type="EMBL" id="MBF6223689.1"/>
    </source>
</evidence>
<comment type="caution">
    <text evidence="2">The sequence shown here is derived from an EMBL/GenBank/DDBJ whole genome shotgun (WGS) entry which is preliminary data.</text>
</comment>
<accession>A0ABS0BZX9</accession>
<keyword evidence="3" id="KW-1185">Reference proteome</keyword>
<dbReference type="SUPFAM" id="SSF56645">
    <property type="entry name" value="Acyl-CoA dehydrogenase NM domain-like"/>
    <property type="match status" value="1"/>
</dbReference>
<dbReference type="Gene3D" id="2.40.110.10">
    <property type="entry name" value="Butyryl-CoA Dehydrogenase, subunit A, domain 2"/>
    <property type="match status" value="1"/>
</dbReference>
<dbReference type="InterPro" id="IPR006091">
    <property type="entry name" value="Acyl-CoA_Oxase/DH_mid-dom"/>
</dbReference>
<dbReference type="RefSeq" id="WP_195031107.1">
    <property type="nucleotide sequence ID" value="NZ_JADLRE010000001.1"/>
</dbReference>
<dbReference type="InterPro" id="IPR009100">
    <property type="entry name" value="AcylCoA_DH/oxidase_NM_dom_sf"/>
</dbReference>
<evidence type="ECO:0000313" key="3">
    <source>
        <dbReference type="Proteomes" id="UP000807309"/>
    </source>
</evidence>
<evidence type="ECO:0000259" key="1">
    <source>
        <dbReference type="Pfam" id="PF02770"/>
    </source>
</evidence>
<protein>
    <submittedName>
        <fullName evidence="2">Acyl-CoA dehydrogenase family protein</fullName>
    </submittedName>
</protein>
<feature type="domain" description="Acyl-CoA oxidase/dehydrogenase middle" evidence="1">
    <location>
        <begin position="78"/>
        <end position="157"/>
    </location>
</feature>
<reference evidence="2 3" key="1">
    <citation type="submission" date="2020-10" db="EMBL/GenBank/DDBJ databases">
        <title>Identification of Nocardia species via Next-generation sequencing and recognition of intraspecies genetic diversity.</title>
        <authorList>
            <person name="Li P."/>
            <person name="Li P."/>
            <person name="Lu B."/>
        </authorList>
    </citation>
    <scope>NUCLEOTIDE SEQUENCE [LARGE SCALE GENOMIC DNA]</scope>
    <source>
        <strain evidence="2 3">N-11</strain>
    </source>
</reference>
<gene>
    <name evidence="2" type="ORF">IU470_00920</name>
</gene>
<name>A0ABS0BZX9_9NOCA</name>
<dbReference type="Proteomes" id="UP000807309">
    <property type="component" value="Unassembled WGS sequence"/>
</dbReference>
<proteinExistence type="predicted"/>
<sequence>MDTLLDFLVAEPVATAPLDDVAAAWTRHRVAANRFEQPVEVAIAGGFGADRLGYAFLSGYQEALRTLIPDLPDDELVAMCATEEGGGHPAAIRATLTERDGVWVVNGTKSFVTMGSFARRLMVIASVGTSSDERNMLRACMIEARAAGVRRTDHPALPFAPEVAHSSVVLSDVPARVLPGDGYLDYLKPFRTIEDIHVLAATLGWLVRVARASDWPRASRQRLLALAAAVRGLDIDAPSSPGVHIALGGLFELFGDVLAGLEPLWQTADPVTRQRWERDRPLLATAGRVRGQRLAAAWRAVEPSEPAGTGA</sequence>
<organism evidence="2 3">
    <name type="scientific">Nocardia abscessus</name>
    <dbReference type="NCBI Taxonomy" id="120957"/>
    <lineage>
        <taxon>Bacteria</taxon>
        <taxon>Bacillati</taxon>
        <taxon>Actinomycetota</taxon>
        <taxon>Actinomycetes</taxon>
        <taxon>Mycobacteriales</taxon>
        <taxon>Nocardiaceae</taxon>
        <taxon>Nocardia</taxon>
    </lineage>
</organism>
<dbReference type="Pfam" id="PF02770">
    <property type="entry name" value="Acyl-CoA_dh_M"/>
    <property type="match status" value="1"/>
</dbReference>